<comment type="caution">
    <text evidence="1">The sequence shown here is derived from an EMBL/GenBank/DDBJ whole genome shotgun (WGS) entry which is preliminary data.</text>
</comment>
<proteinExistence type="predicted"/>
<dbReference type="Proteomes" id="UP000559864">
    <property type="component" value="Unassembled WGS sequence"/>
</dbReference>
<sequence>MDEFTLKWLDEEESIILLNGFDTGFKRIQNPENEQNLVEMINNNQTELYVNRERDRLNPLDISFPDEWESHYHNHISFLEEDSQSNYTNGYFYFVTVYQRGEDRLVVFKDSH</sequence>
<organism evidence="1 2">
    <name type="scientific">Listeria cossartiae subsp. cayugensis</name>
    <dbReference type="NCBI Taxonomy" id="2713505"/>
    <lineage>
        <taxon>Bacteria</taxon>
        <taxon>Bacillati</taxon>
        <taxon>Bacillota</taxon>
        <taxon>Bacilli</taxon>
        <taxon>Bacillales</taxon>
        <taxon>Listeriaceae</taxon>
        <taxon>Listeria</taxon>
        <taxon>Listeria cossartiae</taxon>
    </lineage>
</organism>
<dbReference type="AlphaFoldDB" id="A0A7X1DAP8"/>
<evidence type="ECO:0000313" key="1">
    <source>
        <dbReference type="EMBL" id="MBC2248481.1"/>
    </source>
</evidence>
<reference evidence="1 2" key="1">
    <citation type="submission" date="2020-03" db="EMBL/GenBank/DDBJ databases">
        <title>Soil Listeria distribution.</title>
        <authorList>
            <person name="Liao J."/>
            <person name="Wiedmann M."/>
        </authorList>
    </citation>
    <scope>NUCLEOTIDE SEQUENCE [LARGE SCALE GENOMIC DNA]</scope>
    <source>
        <strain evidence="1 2">FSL L7-0123</strain>
    </source>
</reference>
<accession>A0A7X1DAP8</accession>
<dbReference type="EMBL" id="JAARZC010000001">
    <property type="protein sequence ID" value="MBC2248481.1"/>
    <property type="molecule type" value="Genomic_DNA"/>
</dbReference>
<evidence type="ECO:0000313" key="2">
    <source>
        <dbReference type="Proteomes" id="UP000559864"/>
    </source>
</evidence>
<name>A0A7X1DAP8_9LIST</name>
<gene>
    <name evidence="1" type="ORF">HCB49_00480</name>
</gene>
<protein>
    <submittedName>
        <fullName evidence="1">Uncharacterized protein</fullName>
    </submittedName>
</protein>
<dbReference type="RefSeq" id="WP_185603763.1">
    <property type="nucleotide sequence ID" value="NZ_JAARZC010000001.1"/>
</dbReference>